<evidence type="ECO:0000313" key="1">
    <source>
        <dbReference type="EMBL" id="KAJ3090261.1"/>
    </source>
</evidence>
<dbReference type="Proteomes" id="UP001211907">
    <property type="component" value="Unassembled WGS sequence"/>
</dbReference>
<gene>
    <name evidence="1" type="ORF">HK100_007504</name>
</gene>
<keyword evidence="2" id="KW-1185">Reference proteome</keyword>
<protein>
    <submittedName>
        <fullName evidence="1">Uncharacterized protein</fullName>
    </submittedName>
</protein>
<dbReference type="EMBL" id="JADGJH010003541">
    <property type="protein sequence ID" value="KAJ3090261.1"/>
    <property type="molecule type" value="Genomic_DNA"/>
</dbReference>
<sequence length="77" mass="9065">AEKAILPPERILTQKGALKHIQTLFVKYQFYFAQGQPAAGINTLREAMQLIHYWWLDIDPDEGMFNNRLLPHEKDER</sequence>
<dbReference type="AlphaFoldDB" id="A0AAD5X6W1"/>
<evidence type="ECO:0000313" key="2">
    <source>
        <dbReference type="Proteomes" id="UP001211907"/>
    </source>
</evidence>
<organism evidence="1 2">
    <name type="scientific">Physocladia obscura</name>
    <dbReference type="NCBI Taxonomy" id="109957"/>
    <lineage>
        <taxon>Eukaryota</taxon>
        <taxon>Fungi</taxon>
        <taxon>Fungi incertae sedis</taxon>
        <taxon>Chytridiomycota</taxon>
        <taxon>Chytridiomycota incertae sedis</taxon>
        <taxon>Chytridiomycetes</taxon>
        <taxon>Chytridiales</taxon>
        <taxon>Chytriomycetaceae</taxon>
        <taxon>Physocladia</taxon>
    </lineage>
</organism>
<proteinExistence type="predicted"/>
<name>A0AAD5X6W1_9FUNG</name>
<reference evidence="1" key="1">
    <citation type="submission" date="2020-05" db="EMBL/GenBank/DDBJ databases">
        <title>Phylogenomic resolution of chytrid fungi.</title>
        <authorList>
            <person name="Stajich J.E."/>
            <person name="Amses K."/>
            <person name="Simmons R."/>
            <person name="Seto K."/>
            <person name="Myers J."/>
            <person name="Bonds A."/>
            <person name="Quandt C.A."/>
            <person name="Barry K."/>
            <person name="Liu P."/>
            <person name="Grigoriev I."/>
            <person name="Longcore J.E."/>
            <person name="James T.Y."/>
        </authorList>
    </citation>
    <scope>NUCLEOTIDE SEQUENCE</scope>
    <source>
        <strain evidence="1">JEL0513</strain>
    </source>
</reference>
<feature type="non-terminal residue" evidence="1">
    <location>
        <position position="1"/>
    </location>
</feature>
<accession>A0AAD5X6W1</accession>
<comment type="caution">
    <text evidence="1">The sequence shown here is derived from an EMBL/GenBank/DDBJ whole genome shotgun (WGS) entry which is preliminary data.</text>
</comment>